<dbReference type="STRING" id="1513793.SAMN06296036_104196"/>
<name>A0A1Y6BKA9_9BACT</name>
<dbReference type="AlphaFoldDB" id="A0A1Y6BKA9"/>
<keyword evidence="3" id="KW-1185">Reference proteome</keyword>
<dbReference type="EMBL" id="FWZT01000004">
    <property type="protein sequence ID" value="SMF07165.1"/>
    <property type="molecule type" value="Genomic_DNA"/>
</dbReference>
<dbReference type="Proteomes" id="UP000192907">
    <property type="component" value="Unassembled WGS sequence"/>
</dbReference>
<sequence>MLLYRSGWFVASFLLTILLGTSAHGATKYPILLVHGVALKNETLGVHYFGRIPETLRQRGNEVFDANPLAWGSYEDNADLIYQDLLTITDDFGHDKVNIIAHSKGGLDVRYMMWKYQDEGISERVASITTLNSPHEGAATADSLFRVLPLPVKKLVESVSNLVGWFQGEMDADAWSVYEQMKSDRIQAMNRTIGNPRIGLSQVYTQSWNTVISGPIPDKFLYVMSKVNNFLGHSDNDGMVQKGSSVFGLNRGTITTARNQSISHFGIVDRGYIFATGGTPGFDARNFFIDITHELEVYGY</sequence>
<dbReference type="OrthoDB" id="2004167at2"/>
<evidence type="ECO:0000313" key="3">
    <source>
        <dbReference type="Proteomes" id="UP000192907"/>
    </source>
</evidence>
<dbReference type="InterPro" id="IPR000073">
    <property type="entry name" value="AB_hydrolase_1"/>
</dbReference>
<gene>
    <name evidence="2" type="ORF">SAMN06296036_104196</name>
</gene>
<dbReference type="Gene3D" id="3.40.50.1820">
    <property type="entry name" value="alpha/beta hydrolase"/>
    <property type="match status" value="1"/>
</dbReference>
<dbReference type="Pfam" id="PF00561">
    <property type="entry name" value="Abhydrolase_1"/>
    <property type="match status" value="1"/>
</dbReference>
<proteinExistence type="predicted"/>
<protein>
    <recommendedName>
        <fullName evidence="1">AB hydrolase-1 domain-containing protein</fullName>
    </recommendedName>
</protein>
<evidence type="ECO:0000313" key="2">
    <source>
        <dbReference type="EMBL" id="SMF07165.1"/>
    </source>
</evidence>
<dbReference type="SUPFAM" id="SSF53474">
    <property type="entry name" value="alpha/beta-Hydrolases"/>
    <property type="match status" value="1"/>
</dbReference>
<reference evidence="3" key="1">
    <citation type="submission" date="2017-04" db="EMBL/GenBank/DDBJ databases">
        <authorList>
            <person name="Varghese N."/>
            <person name="Submissions S."/>
        </authorList>
    </citation>
    <scope>NUCLEOTIDE SEQUENCE [LARGE SCALE GENOMIC DNA]</scope>
    <source>
        <strain evidence="3">RKEM611</strain>
    </source>
</reference>
<evidence type="ECO:0000259" key="1">
    <source>
        <dbReference type="Pfam" id="PF00561"/>
    </source>
</evidence>
<dbReference type="RefSeq" id="WP_132316672.1">
    <property type="nucleotide sequence ID" value="NZ_FWZT01000004.1"/>
</dbReference>
<dbReference type="InterPro" id="IPR029058">
    <property type="entry name" value="AB_hydrolase_fold"/>
</dbReference>
<accession>A0A1Y6BKA9</accession>
<feature type="domain" description="AB hydrolase-1" evidence="1">
    <location>
        <begin position="30"/>
        <end position="190"/>
    </location>
</feature>
<organism evidence="2 3">
    <name type="scientific">Pseudobacteriovorax antillogorgiicola</name>
    <dbReference type="NCBI Taxonomy" id="1513793"/>
    <lineage>
        <taxon>Bacteria</taxon>
        <taxon>Pseudomonadati</taxon>
        <taxon>Bdellovibrionota</taxon>
        <taxon>Oligoflexia</taxon>
        <taxon>Oligoflexales</taxon>
        <taxon>Pseudobacteriovoracaceae</taxon>
        <taxon>Pseudobacteriovorax</taxon>
    </lineage>
</organism>